<evidence type="ECO:0000256" key="4">
    <source>
        <dbReference type="RuleBase" id="RU003357"/>
    </source>
</evidence>
<feature type="domain" description="TonB-dependent receptor-like beta-barrel" evidence="6">
    <location>
        <begin position="530"/>
        <end position="970"/>
    </location>
</feature>
<dbReference type="InterPro" id="IPR012910">
    <property type="entry name" value="Plug_dom"/>
</dbReference>
<gene>
    <name evidence="8" type="ORF">HUF19_05230</name>
</gene>
<keyword evidence="4" id="KW-0798">TonB box</keyword>
<protein>
    <submittedName>
        <fullName evidence="8">TonB-dependent receptor</fullName>
    </submittedName>
</protein>
<dbReference type="Pfam" id="PF00593">
    <property type="entry name" value="TonB_dep_Rec_b-barrel"/>
    <property type="match status" value="1"/>
</dbReference>
<dbReference type="RefSeq" id="WP_260998809.1">
    <property type="nucleotide sequence ID" value="NZ_CP054475.1"/>
</dbReference>
<evidence type="ECO:0000256" key="1">
    <source>
        <dbReference type="ARBA" id="ARBA00004442"/>
    </source>
</evidence>
<dbReference type="InterPro" id="IPR000531">
    <property type="entry name" value="Beta-barrel_TonB"/>
</dbReference>
<keyword evidence="3" id="KW-0998">Cell outer membrane</keyword>
<proteinExistence type="inferred from homology"/>
<dbReference type="Gene3D" id="2.40.170.20">
    <property type="entry name" value="TonB-dependent receptor, beta-barrel domain"/>
    <property type="match status" value="1"/>
</dbReference>
<dbReference type="PANTHER" id="PTHR40980">
    <property type="entry name" value="PLUG DOMAIN-CONTAINING PROTEIN"/>
    <property type="match status" value="1"/>
</dbReference>
<dbReference type="InterPro" id="IPR037066">
    <property type="entry name" value="Plug_dom_sf"/>
</dbReference>
<dbReference type="Pfam" id="PF07715">
    <property type="entry name" value="Plug"/>
    <property type="match status" value="1"/>
</dbReference>
<keyword evidence="9" id="KW-1185">Reference proteome</keyword>
<evidence type="ECO:0000256" key="2">
    <source>
        <dbReference type="ARBA" id="ARBA00023136"/>
    </source>
</evidence>
<sequence>MKPTRVLLAAASSLFVSQLMAGEAVLYITEDGSAVRDLAVSVDGQKKLVGASGFVVFDIKKGDHKVELSKYGEWLGEFDFATAGSNQNAEVQVDMVGGEPMPEINIYTPGQEEAPAVGQISGYLQSDETGGPVSGARISVAGTEMAMMTDADGFFSFELPRGEYALNIAHPNYGKRDVSSVRVMSNVNTGINMTMSMSGDGMIEEVVAVGSYIPSTATAQQRDSSAVLNAIGTEQMARFGDSSAASALKRVAGVSVVGGQFAVVRGMQGRYISSTLNGSLMPSTDPMRRDVPLDLFPSSVLGGIEIQKTFTPDLPGDSTGGAIRMKTKEMPTDSAVKISASLAINDRTTFSDINGYEGGSTDWLGIDDGTREQPSFAENLTNGGLDNPRFGCAQSNCLPESEQVKLGQSFENNYNVDQVEARPDRGFSLSVSDFNETDYGANGSYFALQYKDEIEARHDARINDLGTVGSYERTKRKVDLTGYFVYGLEYGNSSYESKSVLLRKTDNTIRTQTVEDDGKNQEIASTTLQWVERQYLGQQFSGLHNFSLLGDDELSWRIGFAQSSRYEPDRRSYQYGRGLNTNQPLRLLGSVERRYSDLTENVYDLGVDYQSDIMLDDILFRLKTGLMYNVKDREVDLARYSNRAITDPAVDTSLTLEEILTAENIADRYVVFLGSTTDTDDYEATDETLAYYVSAELDLGSVSVLAGGRLESFSQEIKYPNQDSSNSKLDESKFLPALSAVWRMNDEAQIRASLSQTISKPGITERSQSAQYDPETDDLLVGNPNLIISEIMNADLRGEYYFSDDESISLAFFYKDVSDPIERSVVDGDGNAAEGYTFANAPGATLQGVEIDFRVNTFSGDVWSSFLGGNAAWVDSEVDLSGTDAERLEGTTKRKLQGQSEYLGNLQVGFDHLPTGQSVTLLLNYFDDRIYATSRGQLSEEVEDARVTIDLTYNYDVNEQLSVKAKASNLNDSKVSFSRGDDEIESYFEGRKYSASVEYIF</sequence>
<reference evidence="9" key="1">
    <citation type="submission" date="2020-06" db="EMBL/GenBank/DDBJ databases">
        <title>Thalassolituus marinus alknpb1M-1, a hydrocarbon-degrading bacterium isolated from the deep-sea overlying water using an in-situ strategy from the South China Sea basin.</title>
        <authorList>
            <person name="Dong C."/>
            <person name="Chen Y."/>
            <person name="Shao Z."/>
        </authorList>
    </citation>
    <scope>NUCLEOTIDE SEQUENCE [LARGE SCALE GENOMIC DNA]</scope>
    <source>
        <strain evidence="9">alknpb1M-1</strain>
    </source>
</reference>
<dbReference type="Gene3D" id="2.170.130.10">
    <property type="entry name" value="TonB-dependent receptor, plug domain"/>
    <property type="match status" value="1"/>
</dbReference>
<dbReference type="InterPro" id="IPR036942">
    <property type="entry name" value="Beta-barrel_TonB_sf"/>
</dbReference>
<name>A0ABY6A8A7_9GAMM</name>
<comment type="subcellular location">
    <subcellularLocation>
        <location evidence="1 4">Cell outer membrane</location>
    </subcellularLocation>
</comment>
<organism evidence="8 9">
    <name type="scientific">Thalassolituus hydrocarboniclasticus</name>
    <dbReference type="NCBI Taxonomy" id="2742796"/>
    <lineage>
        <taxon>Bacteria</taxon>
        <taxon>Pseudomonadati</taxon>
        <taxon>Pseudomonadota</taxon>
        <taxon>Gammaproteobacteria</taxon>
        <taxon>Oceanospirillales</taxon>
        <taxon>Oceanospirillaceae</taxon>
        <taxon>Thalassolituus</taxon>
    </lineage>
</organism>
<dbReference type="Pfam" id="PF13620">
    <property type="entry name" value="CarboxypepD_reg"/>
    <property type="match status" value="1"/>
</dbReference>
<evidence type="ECO:0000313" key="8">
    <source>
        <dbReference type="EMBL" id="UXD86883.1"/>
    </source>
</evidence>
<feature type="signal peptide" evidence="5">
    <location>
        <begin position="1"/>
        <end position="21"/>
    </location>
</feature>
<feature type="chain" id="PRO_5047509025" evidence="5">
    <location>
        <begin position="22"/>
        <end position="1001"/>
    </location>
</feature>
<dbReference type="EMBL" id="CP054475">
    <property type="protein sequence ID" value="UXD86883.1"/>
    <property type="molecule type" value="Genomic_DNA"/>
</dbReference>
<dbReference type="SUPFAM" id="SSF49464">
    <property type="entry name" value="Carboxypeptidase regulatory domain-like"/>
    <property type="match status" value="1"/>
</dbReference>
<dbReference type="PANTHER" id="PTHR40980:SF5">
    <property type="entry name" value="TONB-DEPENDENT RECEPTOR"/>
    <property type="match status" value="1"/>
</dbReference>
<keyword evidence="2 4" id="KW-0472">Membrane</keyword>
<accession>A0ABY6A8A7</accession>
<evidence type="ECO:0000259" key="7">
    <source>
        <dbReference type="Pfam" id="PF07715"/>
    </source>
</evidence>
<dbReference type="Proteomes" id="UP001065322">
    <property type="component" value="Chromosome"/>
</dbReference>
<keyword evidence="5" id="KW-0732">Signal</keyword>
<keyword evidence="8" id="KW-0675">Receptor</keyword>
<evidence type="ECO:0000259" key="6">
    <source>
        <dbReference type="Pfam" id="PF00593"/>
    </source>
</evidence>
<comment type="similarity">
    <text evidence="4">Belongs to the TonB-dependent receptor family.</text>
</comment>
<evidence type="ECO:0000256" key="3">
    <source>
        <dbReference type="ARBA" id="ARBA00023237"/>
    </source>
</evidence>
<evidence type="ECO:0000256" key="5">
    <source>
        <dbReference type="SAM" id="SignalP"/>
    </source>
</evidence>
<dbReference type="InterPro" id="IPR008969">
    <property type="entry name" value="CarboxyPept-like_regulatory"/>
</dbReference>
<dbReference type="Gene3D" id="2.60.40.1120">
    <property type="entry name" value="Carboxypeptidase-like, regulatory domain"/>
    <property type="match status" value="1"/>
</dbReference>
<evidence type="ECO:0000313" key="9">
    <source>
        <dbReference type="Proteomes" id="UP001065322"/>
    </source>
</evidence>
<feature type="domain" description="TonB-dependent receptor plug" evidence="7">
    <location>
        <begin position="221"/>
        <end position="321"/>
    </location>
</feature>
<dbReference type="SUPFAM" id="SSF56935">
    <property type="entry name" value="Porins"/>
    <property type="match status" value="1"/>
</dbReference>